<evidence type="ECO:0000256" key="1">
    <source>
        <dbReference type="ARBA" id="ARBA00009437"/>
    </source>
</evidence>
<evidence type="ECO:0000313" key="7">
    <source>
        <dbReference type="Proteomes" id="UP000704176"/>
    </source>
</evidence>
<dbReference type="Gene3D" id="3.40.190.10">
    <property type="entry name" value="Periplasmic binding protein-like II"/>
    <property type="match status" value="2"/>
</dbReference>
<dbReference type="Pfam" id="PF03466">
    <property type="entry name" value="LysR_substrate"/>
    <property type="match status" value="1"/>
</dbReference>
<keyword evidence="4" id="KW-0804">Transcription</keyword>
<dbReference type="InterPro" id="IPR058163">
    <property type="entry name" value="LysR-type_TF_proteobact-type"/>
</dbReference>
<dbReference type="RefSeq" id="WP_224311937.1">
    <property type="nucleotide sequence ID" value="NZ_JAIRBM010000003.1"/>
</dbReference>
<dbReference type="InterPro" id="IPR000847">
    <property type="entry name" value="LysR_HTH_N"/>
</dbReference>
<dbReference type="InterPro" id="IPR036388">
    <property type="entry name" value="WH-like_DNA-bd_sf"/>
</dbReference>
<dbReference type="EMBL" id="JAIRBM010000003">
    <property type="protein sequence ID" value="MBZ6075765.1"/>
    <property type="molecule type" value="Genomic_DNA"/>
</dbReference>
<feature type="domain" description="HTH lysR-type" evidence="5">
    <location>
        <begin position="4"/>
        <end position="61"/>
    </location>
</feature>
<dbReference type="SUPFAM" id="SSF46785">
    <property type="entry name" value="Winged helix' DNA-binding domain"/>
    <property type="match status" value="1"/>
</dbReference>
<reference evidence="6 7" key="1">
    <citation type="submission" date="2021-09" db="EMBL/GenBank/DDBJ databases">
        <title>The complete genome sequence of a new microorganism.</title>
        <authorList>
            <person name="Zi Z."/>
        </authorList>
    </citation>
    <scope>NUCLEOTIDE SEQUENCE [LARGE SCALE GENOMIC DNA]</scope>
    <source>
        <strain evidence="6 7">WGZ8</strain>
    </source>
</reference>
<evidence type="ECO:0000256" key="4">
    <source>
        <dbReference type="ARBA" id="ARBA00023163"/>
    </source>
</evidence>
<dbReference type="Proteomes" id="UP000704176">
    <property type="component" value="Unassembled WGS sequence"/>
</dbReference>
<evidence type="ECO:0000256" key="3">
    <source>
        <dbReference type="ARBA" id="ARBA00023125"/>
    </source>
</evidence>
<gene>
    <name evidence="6" type="ORF">K9B37_05620</name>
</gene>
<evidence type="ECO:0000259" key="5">
    <source>
        <dbReference type="PROSITE" id="PS50931"/>
    </source>
</evidence>
<dbReference type="SUPFAM" id="SSF53850">
    <property type="entry name" value="Periplasmic binding protein-like II"/>
    <property type="match status" value="1"/>
</dbReference>
<comment type="caution">
    <text evidence="6">The sequence shown here is derived from an EMBL/GenBank/DDBJ whole genome shotgun (WGS) entry which is preliminary data.</text>
</comment>
<evidence type="ECO:0000313" key="6">
    <source>
        <dbReference type="EMBL" id="MBZ6075765.1"/>
    </source>
</evidence>
<evidence type="ECO:0000256" key="2">
    <source>
        <dbReference type="ARBA" id="ARBA00023015"/>
    </source>
</evidence>
<dbReference type="PANTHER" id="PTHR30537">
    <property type="entry name" value="HTH-TYPE TRANSCRIPTIONAL REGULATOR"/>
    <property type="match status" value="1"/>
</dbReference>
<proteinExistence type="inferred from homology"/>
<name>A0ABS7VL16_9HYPH</name>
<dbReference type="PROSITE" id="PS50931">
    <property type="entry name" value="HTH_LYSR"/>
    <property type="match status" value="1"/>
</dbReference>
<protein>
    <submittedName>
        <fullName evidence="6">LysR family transcriptional regulator</fullName>
    </submittedName>
</protein>
<keyword evidence="2" id="KW-0805">Transcription regulation</keyword>
<dbReference type="Gene3D" id="1.10.10.10">
    <property type="entry name" value="Winged helix-like DNA-binding domain superfamily/Winged helix DNA-binding domain"/>
    <property type="match status" value="1"/>
</dbReference>
<keyword evidence="7" id="KW-1185">Reference proteome</keyword>
<comment type="similarity">
    <text evidence="1">Belongs to the LysR transcriptional regulatory family.</text>
</comment>
<sequence>MRLPSLTALRAFEAVGRTGSIRAAGEELAISPTVVSRHIQNLQADLGVTLVEHRGRGVVLTAVGEQYHRQIERAFDLLRRATHVAKTKSRENLTIWCIPGLATVKLLPRLPELEARLGGGNITLQPTLSRPDFSRDEADAEIVYLSDPPSNDGLRAERLANPRVFPVASPALLARFQDIQSPADLPKLPLIHEDSTAQWEIWLRRAGVADIPMLQGPRLWHAHLAIEAAKIGQGVAIANALLVEEDLRLGRLVEIVPSEVYLGSYYLIAPHDAWSSRSIQMLFDWLVYVLKPPP</sequence>
<dbReference type="InterPro" id="IPR005119">
    <property type="entry name" value="LysR_subst-bd"/>
</dbReference>
<dbReference type="PANTHER" id="PTHR30537:SF79">
    <property type="entry name" value="TRANSCRIPTIONAL REGULATOR-RELATED"/>
    <property type="match status" value="1"/>
</dbReference>
<dbReference type="Pfam" id="PF00126">
    <property type="entry name" value="HTH_1"/>
    <property type="match status" value="1"/>
</dbReference>
<organism evidence="6 7">
    <name type="scientific">Microvirga puerhi</name>
    <dbReference type="NCBI Taxonomy" id="2876078"/>
    <lineage>
        <taxon>Bacteria</taxon>
        <taxon>Pseudomonadati</taxon>
        <taxon>Pseudomonadota</taxon>
        <taxon>Alphaproteobacteria</taxon>
        <taxon>Hyphomicrobiales</taxon>
        <taxon>Methylobacteriaceae</taxon>
        <taxon>Microvirga</taxon>
    </lineage>
</organism>
<keyword evidence="3" id="KW-0238">DNA-binding</keyword>
<accession>A0ABS7VL16</accession>
<dbReference type="InterPro" id="IPR036390">
    <property type="entry name" value="WH_DNA-bd_sf"/>
</dbReference>
<dbReference type="CDD" id="cd08432">
    <property type="entry name" value="PBP2_GcdR_TrpI_HvrB_AmpR_like"/>
    <property type="match status" value="1"/>
</dbReference>